<evidence type="ECO:0000313" key="3">
    <source>
        <dbReference type="Proteomes" id="UP000177053"/>
    </source>
</evidence>
<feature type="transmembrane region" description="Helical" evidence="1">
    <location>
        <begin position="317"/>
        <end position="336"/>
    </location>
</feature>
<evidence type="ECO:0000256" key="1">
    <source>
        <dbReference type="SAM" id="Phobius"/>
    </source>
</evidence>
<sequence length="374" mass="43866">MFIRLSNATQVKQPNIFQFKGAFRELFLRNSRGKYKSTKRLERSGALRMISERHKAGIIIFIIILTLINLSSVYGILFNFVKPENSVPFEIPLCKVINEVTIDVAKQEIEKYLSVPDYDAKVFINTSKQNYIVDDNAGINIEIQDKGIIKLNKPYFYLLIYAPSDKLKEMFPCFINEKEKSFISEKNSNYYPHKWDKWDSPKNVFIGNQVRSCTDQESFYFSPNTCVHRQDLMNGIIGNNPIRYTFRITEPGTWKIYVFLFDDEYKFRPNVGLLKHDNMPESFQNAVAYGYYELIVNSEAGFVKSSNFDLLKFLSEYFNIILAFISSYVLSTDVIYPKLKDVYHKYIEKLKSEILRISVILVIITIYLWIIFKF</sequence>
<accession>A0A1F7X8V0</accession>
<comment type="caution">
    <text evidence="2">The sequence shown here is derived from an EMBL/GenBank/DDBJ whole genome shotgun (WGS) entry which is preliminary data.</text>
</comment>
<gene>
    <name evidence="2" type="ORF">A2Z22_00815</name>
</gene>
<reference evidence="2 3" key="1">
    <citation type="journal article" date="2016" name="Nat. Commun.">
        <title>Thousands of microbial genomes shed light on interconnected biogeochemical processes in an aquifer system.</title>
        <authorList>
            <person name="Anantharaman K."/>
            <person name="Brown C.T."/>
            <person name="Hug L.A."/>
            <person name="Sharon I."/>
            <person name="Castelle C.J."/>
            <person name="Probst A.J."/>
            <person name="Thomas B.C."/>
            <person name="Singh A."/>
            <person name="Wilkins M.J."/>
            <person name="Karaoz U."/>
            <person name="Brodie E.L."/>
            <person name="Williams K.H."/>
            <person name="Hubbard S.S."/>
            <person name="Banfield J.F."/>
        </authorList>
    </citation>
    <scope>NUCLEOTIDE SEQUENCE [LARGE SCALE GENOMIC DNA]</scope>
</reference>
<dbReference type="AlphaFoldDB" id="A0A1F7X8V0"/>
<dbReference type="Proteomes" id="UP000177053">
    <property type="component" value="Unassembled WGS sequence"/>
</dbReference>
<name>A0A1F7X8V0_9BACT</name>
<feature type="transmembrane region" description="Helical" evidence="1">
    <location>
        <begin position="354"/>
        <end position="372"/>
    </location>
</feature>
<proteinExistence type="predicted"/>
<keyword evidence="1" id="KW-0472">Membrane</keyword>
<protein>
    <submittedName>
        <fullName evidence="2">Uncharacterized protein</fullName>
    </submittedName>
</protein>
<organism evidence="2 3">
    <name type="scientific">Candidatus Woesebacteria bacterium RBG_16_34_12</name>
    <dbReference type="NCBI Taxonomy" id="1802480"/>
    <lineage>
        <taxon>Bacteria</taxon>
        <taxon>Candidatus Woeseibacteriota</taxon>
    </lineage>
</organism>
<keyword evidence="1" id="KW-0812">Transmembrane</keyword>
<feature type="transmembrane region" description="Helical" evidence="1">
    <location>
        <begin position="58"/>
        <end position="81"/>
    </location>
</feature>
<dbReference type="EMBL" id="MGFS01000030">
    <property type="protein sequence ID" value="OGM10745.1"/>
    <property type="molecule type" value="Genomic_DNA"/>
</dbReference>
<keyword evidence="1" id="KW-1133">Transmembrane helix</keyword>
<evidence type="ECO:0000313" key="2">
    <source>
        <dbReference type="EMBL" id="OGM10745.1"/>
    </source>
</evidence>